<dbReference type="GO" id="GO:0140359">
    <property type="term" value="F:ABC-type transporter activity"/>
    <property type="evidence" value="ECO:0007669"/>
    <property type="project" value="InterPro"/>
</dbReference>
<dbReference type="GO" id="GO:0005886">
    <property type="term" value="C:plasma membrane"/>
    <property type="evidence" value="ECO:0007669"/>
    <property type="project" value="UniProtKB-SubCell"/>
</dbReference>
<evidence type="ECO:0000256" key="2">
    <source>
        <dbReference type="ARBA" id="ARBA00007783"/>
    </source>
</evidence>
<protein>
    <submittedName>
        <fullName evidence="10">ABC transporter permease</fullName>
    </submittedName>
</protein>
<evidence type="ECO:0000256" key="6">
    <source>
        <dbReference type="ARBA" id="ARBA00022989"/>
    </source>
</evidence>
<keyword evidence="11" id="KW-1185">Reference proteome</keyword>
<dbReference type="RefSeq" id="WP_055737965.1">
    <property type="nucleotide sequence ID" value="NZ_JAAIWL010000017.1"/>
</dbReference>
<keyword evidence="5 8" id="KW-0812">Transmembrane</keyword>
<proteinExistence type="inferred from homology"/>
<comment type="similarity">
    <text evidence="2">Belongs to the ABC-2 integral membrane protein family.</text>
</comment>
<keyword evidence="3" id="KW-0813">Transport</keyword>
<evidence type="ECO:0000313" key="10">
    <source>
        <dbReference type="EMBL" id="KQL52284.1"/>
    </source>
</evidence>
<dbReference type="PATRIC" id="fig|157838.3.peg.249"/>
<feature type="transmembrane region" description="Helical" evidence="8">
    <location>
        <begin position="341"/>
        <end position="364"/>
    </location>
</feature>
<evidence type="ECO:0000256" key="7">
    <source>
        <dbReference type="ARBA" id="ARBA00023136"/>
    </source>
</evidence>
<dbReference type="PANTHER" id="PTHR30294:SF48">
    <property type="entry name" value="LINEARMYCIN RESISTANCE PERMEASE PROTEIN LNRM"/>
    <property type="match status" value="1"/>
</dbReference>
<evidence type="ECO:0000256" key="4">
    <source>
        <dbReference type="ARBA" id="ARBA00022475"/>
    </source>
</evidence>
<evidence type="ECO:0000313" key="11">
    <source>
        <dbReference type="Proteomes" id="UP000051888"/>
    </source>
</evidence>
<feature type="transmembrane region" description="Helical" evidence="8">
    <location>
        <begin position="225"/>
        <end position="246"/>
    </location>
</feature>
<dbReference type="Proteomes" id="UP000051888">
    <property type="component" value="Unassembled WGS sequence"/>
</dbReference>
<dbReference type="STRING" id="157838.AN964_01145"/>
<dbReference type="Pfam" id="PF12698">
    <property type="entry name" value="ABC2_membrane_3"/>
    <property type="match status" value="1"/>
</dbReference>
<keyword evidence="4" id="KW-1003">Cell membrane</keyword>
<dbReference type="PROSITE" id="PS51012">
    <property type="entry name" value="ABC_TM2"/>
    <property type="match status" value="1"/>
</dbReference>
<dbReference type="AlphaFoldDB" id="A0A0Q3WUC0"/>
<accession>A0A0Q3WUC0</accession>
<comment type="caution">
    <text evidence="10">The sequence shown here is derived from an EMBL/GenBank/DDBJ whole genome shotgun (WGS) entry which is preliminary data.</text>
</comment>
<gene>
    <name evidence="10" type="ORF">AN964_01145</name>
</gene>
<evidence type="ECO:0000256" key="8">
    <source>
        <dbReference type="SAM" id="Phobius"/>
    </source>
</evidence>
<dbReference type="OrthoDB" id="1864035at2"/>
<dbReference type="EMBL" id="LJJC01000004">
    <property type="protein sequence ID" value="KQL52284.1"/>
    <property type="molecule type" value="Genomic_DNA"/>
</dbReference>
<evidence type="ECO:0000256" key="3">
    <source>
        <dbReference type="ARBA" id="ARBA00022448"/>
    </source>
</evidence>
<evidence type="ECO:0000256" key="1">
    <source>
        <dbReference type="ARBA" id="ARBA00004651"/>
    </source>
</evidence>
<organism evidence="10 11">
    <name type="scientific">Heyndrickxia shackletonii</name>
    <dbReference type="NCBI Taxonomy" id="157838"/>
    <lineage>
        <taxon>Bacteria</taxon>
        <taxon>Bacillati</taxon>
        <taxon>Bacillota</taxon>
        <taxon>Bacilli</taxon>
        <taxon>Bacillales</taxon>
        <taxon>Bacillaceae</taxon>
        <taxon>Heyndrickxia</taxon>
    </lineage>
</organism>
<sequence length="370" mass="40760">MNIVNIFLKELKQTFRDFRMFVFMIAFPIVFMLVLGMALSNAFSTNKISIDNIHVLYKNQGNNQLAQAFETFKKETNKSGIHFKETKGNVDGKKAVKQNDVDGYVEISNTGIKLYESDRNSIEGNIIQGMLTAFVDKYNVAMSVAKVDPSKVNMVLASNHSNQYIKETSLHATKSPGAMDYYAIAMTTMIALYAALNGSSLMNTEIARKTGDRLLVSPARKSDIFLGKVFGSITINFIFIVIVVLFSKFVFKANWGDHLGVVFLILLTEVLMAVSFGLGVSYITKTGGAARTIVMIVIQIASFIGGAYYKIDYAGNIPKLSPLSWAIEGITKVIYANDLAAAIPSITLNIGITIIMMLIAVVSFQRREGL</sequence>
<dbReference type="InterPro" id="IPR047817">
    <property type="entry name" value="ABC2_TM_bact-type"/>
</dbReference>
<feature type="transmembrane region" description="Helical" evidence="8">
    <location>
        <begin position="21"/>
        <end position="43"/>
    </location>
</feature>
<evidence type="ECO:0000259" key="9">
    <source>
        <dbReference type="PROSITE" id="PS51012"/>
    </source>
</evidence>
<dbReference type="InterPro" id="IPR013525">
    <property type="entry name" value="ABC2_TM"/>
</dbReference>
<dbReference type="InterPro" id="IPR051449">
    <property type="entry name" value="ABC-2_transporter_component"/>
</dbReference>
<feature type="transmembrane region" description="Helical" evidence="8">
    <location>
        <begin position="258"/>
        <end position="280"/>
    </location>
</feature>
<dbReference type="PANTHER" id="PTHR30294">
    <property type="entry name" value="MEMBRANE COMPONENT OF ABC TRANSPORTER YHHJ-RELATED"/>
    <property type="match status" value="1"/>
</dbReference>
<evidence type="ECO:0000256" key="5">
    <source>
        <dbReference type="ARBA" id="ARBA00022692"/>
    </source>
</evidence>
<keyword evidence="7 8" id="KW-0472">Membrane</keyword>
<feature type="transmembrane region" description="Helical" evidence="8">
    <location>
        <begin position="292"/>
        <end position="311"/>
    </location>
</feature>
<feature type="domain" description="ABC transmembrane type-2" evidence="9">
    <location>
        <begin position="140"/>
        <end position="367"/>
    </location>
</feature>
<comment type="subcellular location">
    <subcellularLocation>
        <location evidence="1">Cell membrane</location>
        <topology evidence="1">Multi-pass membrane protein</topology>
    </subcellularLocation>
</comment>
<feature type="transmembrane region" description="Helical" evidence="8">
    <location>
        <begin position="181"/>
        <end position="204"/>
    </location>
</feature>
<reference evidence="10 11" key="1">
    <citation type="submission" date="2015-09" db="EMBL/GenBank/DDBJ databases">
        <title>Genome sequencing project for genomic taxonomy and phylogenomics of Bacillus-like bacteria.</title>
        <authorList>
            <person name="Liu B."/>
            <person name="Wang J."/>
            <person name="Zhu Y."/>
            <person name="Liu G."/>
            <person name="Chen Q."/>
            <person name="Chen Z."/>
            <person name="Lan J."/>
            <person name="Che J."/>
            <person name="Ge C."/>
            <person name="Shi H."/>
            <person name="Pan Z."/>
            <person name="Liu X."/>
        </authorList>
    </citation>
    <scope>NUCLEOTIDE SEQUENCE [LARGE SCALE GENOMIC DNA]</scope>
    <source>
        <strain evidence="10 11">LMG 18435</strain>
    </source>
</reference>
<keyword evidence="6 8" id="KW-1133">Transmembrane helix</keyword>
<name>A0A0Q3WUC0_9BACI</name>